<dbReference type="PROSITE" id="PS51186">
    <property type="entry name" value="GNAT"/>
    <property type="match status" value="1"/>
</dbReference>
<dbReference type="GO" id="GO:0016747">
    <property type="term" value="F:acyltransferase activity, transferring groups other than amino-acyl groups"/>
    <property type="evidence" value="ECO:0007669"/>
    <property type="project" value="InterPro"/>
</dbReference>
<dbReference type="STRING" id="1120990.SAMN03080614_10492"/>
<keyword evidence="3" id="KW-1185">Reference proteome</keyword>
<dbReference type="RefSeq" id="WP_091351267.1">
    <property type="nucleotide sequence ID" value="NZ_FOIF01000049.1"/>
</dbReference>
<dbReference type="SUPFAM" id="SSF55729">
    <property type="entry name" value="Acyl-CoA N-acyltransferases (Nat)"/>
    <property type="match status" value="1"/>
</dbReference>
<evidence type="ECO:0000313" key="3">
    <source>
        <dbReference type="Proteomes" id="UP000243819"/>
    </source>
</evidence>
<dbReference type="InterPro" id="IPR000182">
    <property type="entry name" value="GNAT_dom"/>
</dbReference>
<reference evidence="3" key="1">
    <citation type="submission" date="2016-10" db="EMBL/GenBank/DDBJ databases">
        <authorList>
            <person name="Varghese N."/>
            <person name="Submissions S."/>
        </authorList>
    </citation>
    <scope>NUCLEOTIDE SEQUENCE [LARGE SCALE GENOMIC DNA]</scope>
    <source>
        <strain evidence="3">DSM 13577</strain>
    </source>
</reference>
<sequence length="182" mass="21238">MRIEKDNIVIRSATVDDAIHLNKWWNDGKVMEHAGFPNGLGESLEDTIENIKSRNDELRQLCIIEIDGKAVGELSYRIKGDTAYPGWKICDFNYQNKGYGPKIIMMLFEFLFTDETINSKCPIERIAWDTMLENKRAQYVYENRIGARRVGIRKDCWKDQTGKLRTAVDYEINKEDFFSARK</sequence>
<dbReference type="Proteomes" id="UP000243819">
    <property type="component" value="Unassembled WGS sequence"/>
</dbReference>
<dbReference type="Pfam" id="PF13302">
    <property type="entry name" value="Acetyltransf_3"/>
    <property type="match status" value="1"/>
</dbReference>
<organism evidence="2 3">
    <name type="scientific">Anaerobranca gottschalkii DSM 13577</name>
    <dbReference type="NCBI Taxonomy" id="1120990"/>
    <lineage>
        <taxon>Bacteria</taxon>
        <taxon>Bacillati</taxon>
        <taxon>Bacillota</taxon>
        <taxon>Clostridia</taxon>
        <taxon>Eubacteriales</taxon>
        <taxon>Proteinivoracaceae</taxon>
        <taxon>Anaerobranca</taxon>
    </lineage>
</organism>
<dbReference type="InterPro" id="IPR016181">
    <property type="entry name" value="Acyl_CoA_acyltransferase"/>
</dbReference>
<gene>
    <name evidence="2" type="ORF">SAMN03080614_10492</name>
</gene>
<evidence type="ECO:0000259" key="1">
    <source>
        <dbReference type="PROSITE" id="PS51186"/>
    </source>
</evidence>
<evidence type="ECO:0000313" key="2">
    <source>
        <dbReference type="EMBL" id="SET10593.1"/>
    </source>
</evidence>
<keyword evidence="2" id="KW-0808">Transferase</keyword>
<name>A0A1I0BU60_9FIRM</name>
<dbReference type="Gene3D" id="3.40.630.30">
    <property type="match status" value="1"/>
</dbReference>
<dbReference type="OrthoDB" id="9795206at2"/>
<dbReference type="AlphaFoldDB" id="A0A1I0BU60"/>
<protein>
    <submittedName>
        <fullName evidence="2">Protein N-acetyltransferase, RimJ/RimL family</fullName>
    </submittedName>
</protein>
<proteinExistence type="predicted"/>
<accession>A0A1I0BU60</accession>
<feature type="domain" description="N-acetyltransferase" evidence="1">
    <location>
        <begin position="8"/>
        <end position="175"/>
    </location>
</feature>
<dbReference type="EMBL" id="FOIF01000049">
    <property type="protein sequence ID" value="SET10593.1"/>
    <property type="molecule type" value="Genomic_DNA"/>
</dbReference>